<comment type="subcellular location">
    <subcellularLocation>
        <location evidence="1">Cell envelope</location>
    </subcellularLocation>
</comment>
<dbReference type="Pfam" id="PF25917">
    <property type="entry name" value="BSH_RND"/>
    <property type="match status" value="1"/>
</dbReference>
<sequence length="388" mass="40644">MATWKQIVLSLVILVAAAFGWVLFFPGAPQVLDRLGIEWAHASTPKPGSDAGSKAPGKATEAGRAPTMVVAAAATTETINDRLQAIGTGRAKATVTVNPYSSGRMTELLVESGAHVEAGQVIARLDSDVEQIALDKAVAARDDAKAKVDRLRALRASNAATAVQLSDAELELRNDELSVHDAQVSLDRRSVVSPIAGTVGILPIAAGNYVTSTSAIATVHDRSSILVDFWVPERFAAAVRIGAELTATSLASPKDVFKGTVSAIDNHIDEKSRTLWVQATIANPADSLRAGMAFQVGMKFPGDTYPAVSPLAIQWGADGAFIWVVKDGKAQNVPVRIIQRNSQTVLVDAPVAVGEMVVTEGVQSVRQGGAVRIADEDDAEQATIAAGS</sequence>
<feature type="domain" description="Multidrug resistance protein MdtA-like barrel-sandwich hybrid" evidence="5">
    <location>
        <begin position="94"/>
        <end position="217"/>
    </location>
</feature>
<dbReference type="SUPFAM" id="SSF111369">
    <property type="entry name" value="HlyD-like secretion proteins"/>
    <property type="match status" value="1"/>
</dbReference>
<evidence type="ECO:0000259" key="6">
    <source>
        <dbReference type="Pfam" id="PF25954"/>
    </source>
</evidence>
<dbReference type="NCBIfam" id="TIGR01730">
    <property type="entry name" value="RND_mfp"/>
    <property type="match status" value="1"/>
</dbReference>
<evidence type="ECO:0000256" key="2">
    <source>
        <dbReference type="ARBA" id="ARBA00009477"/>
    </source>
</evidence>
<gene>
    <name evidence="8" type="ORF">E6C48_09475</name>
</gene>
<dbReference type="Gene3D" id="2.40.30.170">
    <property type="match status" value="1"/>
</dbReference>
<dbReference type="PANTHER" id="PTHR30469:SF11">
    <property type="entry name" value="BLL4320 PROTEIN"/>
    <property type="match status" value="1"/>
</dbReference>
<name>A0ABY2Q8K1_9HYPH</name>
<evidence type="ECO:0000259" key="7">
    <source>
        <dbReference type="Pfam" id="PF25967"/>
    </source>
</evidence>
<feature type="region of interest" description="Disordered" evidence="4">
    <location>
        <begin position="43"/>
        <end position="62"/>
    </location>
</feature>
<protein>
    <submittedName>
        <fullName evidence="8">Efflux RND transporter periplasmic adaptor subunit</fullName>
    </submittedName>
</protein>
<dbReference type="Gene3D" id="2.40.420.20">
    <property type="match status" value="1"/>
</dbReference>
<dbReference type="Gene3D" id="2.40.50.100">
    <property type="match status" value="1"/>
</dbReference>
<dbReference type="InterPro" id="IPR058627">
    <property type="entry name" value="MdtA-like_C"/>
</dbReference>
<feature type="domain" description="Multidrug resistance protein MdtA-like C-terminal permuted SH3" evidence="7">
    <location>
        <begin position="312"/>
        <end position="363"/>
    </location>
</feature>
<dbReference type="PANTHER" id="PTHR30469">
    <property type="entry name" value="MULTIDRUG RESISTANCE PROTEIN MDTA"/>
    <property type="match status" value="1"/>
</dbReference>
<dbReference type="InterPro" id="IPR006143">
    <property type="entry name" value="RND_pump_MFP"/>
</dbReference>
<dbReference type="Gene3D" id="1.10.287.470">
    <property type="entry name" value="Helix hairpin bin"/>
    <property type="match status" value="1"/>
</dbReference>
<dbReference type="Proteomes" id="UP000306441">
    <property type="component" value="Unassembled WGS sequence"/>
</dbReference>
<evidence type="ECO:0000256" key="4">
    <source>
        <dbReference type="SAM" id="MobiDB-lite"/>
    </source>
</evidence>
<reference evidence="8 9" key="1">
    <citation type="submission" date="2019-04" db="EMBL/GenBank/DDBJ databases">
        <title>Mesorhizobium composti sp. nov., isolated from compost.</title>
        <authorList>
            <person name="Lin S.-Y."/>
            <person name="Hameed A."/>
            <person name="Hsieh Y.-T."/>
            <person name="Young C.-C."/>
        </authorList>
    </citation>
    <scope>NUCLEOTIDE SEQUENCE [LARGE SCALE GENOMIC DNA]</scope>
    <source>
        <strain evidence="8 9">CC-YTH430</strain>
    </source>
</reference>
<dbReference type="InterPro" id="IPR058625">
    <property type="entry name" value="MdtA-like_BSH"/>
</dbReference>
<evidence type="ECO:0000313" key="9">
    <source>
        <dbReference type="Proteomes" id="UP000306441"/>
    </source>
</evidence>
<dbReference type="Pfam" id="PF25967">
    <property type="entry name" value="RND-MFP_C"/>
    <property type="match status" value="1"/>
</dbReference>
<evidence type="ECO:0000256" key="1">
    <source>
        <dbReference type="ARBA" id="ARBA00004196"/>
    </source>
</evidence>
<keyword evidence="9" id="KW-1185">Reference proteome</keyword>
<evidence type="ECO:0000313" key="8">
    <source>
        <dbReference type="EMBL" id="THF57960.1"/>
    </source>
</evidence>
<dbReference type="EMBL" id="SSNY01000004">
    <property type="protein sequence ID" value="THF57960.1"/>
    <property type="molecule type" value="Genomic_DNA"/>
</dbReference>
<accession>A0ABY2Q8K1</accession>
<dbReference type="RefSeq" id="WP_136356438.1">
    <property type="nucleotide sequence ID" value="NZ_SSNY01000004.1"/>
</dbReference>
<keyword evidence="3" id="KW-0813">Transport</keyword>
<feature type="domain" description="CusB-like beta-barrel" evidence="6">
    <location>
        <begin position="228"/>
        <end position="298"/>
    </location>
</feature>
<proteinExistence type="inferred from homology"/>
<comment type="similarity">
    <text evidence="2">Belongs to the membrane fusion protein (MFP) (TC 8.A.1) family.</text>
</comment>
<dbReference type="Pfam" id="PF25954">
    <property type="entry name" value="Beta-barrel_RND_2"/>
    <property type="match status" value="1"/>
</dbReference>
<dbReference type="InterPro" id="IPR058792">
    <property type="entry name" value="Beta-barrel_RND_2"/>
</dbReference>
<evidence type="ECO:0000259" key="5">
    <source>
        <dbReference type="Pfam" id="PF25917"/>
    </source>
</evidence>
<comment type="caution">
    <text evidence="8">The sequence shown here is derived from an EMBL/GenBank/DDBJ whole genome shotgun (WGS) entry which is preliminary data.</text>
</comment>
<evidence type="ECO:0000256" key="3">
    <source>
        <dbReference type="ARBA" id="ARBA00022448"/>
    </source>
</evidence>
<organism evidence="8 9">
    <name type="scientific">Ollibium composti</name>
    <dbReference type="NCBI Taxonomy" id="2675109"/>
    <lineage>
        <taxon>Bacteria</taxon>
        <taxon>Pseudomonadati</taxon>
        <taxon>Pseudomonadota</taxon>
        <taxon>Alphaproteobacteria</taxon>
        <taxon>Hyphomicrobiales</taxon>
        <taxon>Phyllobacteriaceae</taxon>
        <taxon>Ollibium</taxon>
    </lineage>
</organism>